<accession>A0A0C2VR31</accession>
<feature type="transmembrane region" description="Helical" evidence="1">
    <location>
        <begin position="6"/>
        <end position="26"/>
    </location>
</feature>
<protein>
    <submittedName>
        <fullName evidence="2">Uncharacterized protein</fullName>
    </submittedName>
</protein>
<evidence type="ECO:0000313" key="3">
    <source>
        <dbReference type="Proteomes" id="UP000031950"/>
    </source>
</evidence>
<dbReference type="PATRIC" id="fig|135826.4.peg.888"/>
<keyword evidence="1" id="KW-1133">Transmembrane helix</keyword>
<comment type="caution">
    <text evidence="2">The sequence shown here is derived from an EMBL/GenBank/DDBJ whole genome shotgun (WGS) entry which is preliminary data.</text>
</comment>
<sequence length="93" mass="10589">MSYSTFRWIHIILSGIATIPFTLYAATGFIGESYEDELFLIPELLILIVIWLIGAILMFFSKTKLIGMILTTLPIVFYAAVIVYFLFIPALTY</sequence>
<dbReference type="Proteomes" id="UP000031950">
    <property type="component" value="Unassembled WGS sequence"/>
</dbReference>
<organism evidence="2 3">
    <name type="scientific">Jeotgalibacillus alimentarius</name>
    <dbReference type="NCBI Taxonomy" id="135826"/>
    <lineage>
        <taxon>Bacteria</taxon>
        <taxon>Bacillati</taxon>
        <taxon>Bacillota</taxon>
        <taxon>Bacilli</taxon>
        <taxon>Bacillales</taxon>
        <taxon>Caryophanaceae</taxon>
        <taxon>Jeotgalibacillus</taxon>
    </lineage>
</organism>
<reference evidence="2 3" key="1">
    <citation type="submission" date="2015-01" db="EMBL/GenBank/DDBJ databases">
        <title>Genome sequence of Jeotgalibacillus alimentarius.</title>
        <authorList>
            <person name="Goh K.M."/>
            <person name="Chan K.-G."/>
            <person name="Yaakop A.S."/>
            <person name="Ee R."/>
            <person name="Gan H.M."/>
            <person name="Chan C.S."/>
        </authorList>
    </citation>
    <scope>NUCLEOTIDE SEQUENCE [LARGE SCALE GENOMIC DNA]</scope>
    <source>
        <strain evidence="2 3">YKJ-13</strain>
    </source>
</reference>
<evidence type="ECO:0000313" key="2">
    <source>
        <dbReference type="EMBL" id="KIL51382.1"/>
    </source>
</evidence>
<evidence type="ECO:0000256" key="1">
    <source>
        <dbReference type="SAM" id="Phobius"/>
    </source>
</evidence>
<dbReference type="AlphaFoldDB" id="A0A0C2VR31"/>
<gene>
    <name evidence="2" type="ORF">KP77_08940</name>
</gene>
<keyword evidence="1" id="KW-0812">Transmembrane</keyword>
<feature type="transmembrane region" description="Helical" evidence="1">
    <location>
        <begin position="38"/>
        <end position="60"/>
    </location>
</feature>
<dbReference type="EMBL" id="JXRQ01000015">
    <property type="protein sequence ID" value="KIL51382.1"/>
    <property type="molecule type" value="Genomic_DNA"/>
</dbReference>
<keyword evidence="3" id="KW-1185">Reference proteome</keyword>
<dbReference type="OrthoDB" id="2885922at2"/>
<dbReference type="RefSeq" id="WP_041121524.1">
    <property type="nucleotide sequence ID" value="NZ_JXRQ01000015.1"/>
</dbReference>
<proteinExistence type="predicted"/>
<feature type="transmembrane region" description="Helical" evidence="1">
    <location>
        <begin position="66"/>
        <end position="87"/>
    </location>
</feature>
<dbReference type="STRING" id="135826.KP77_08940"/>
<name>A0A0C2VR31_9BACL</name>
<keyword evidence="1" id="KW-0472">Membrane</keyword>